<dbReference type="GO" id="GO:0047617">
    <property type="term" value="F:fatty acyl-CoA hydrolase activity"/>
    <property type="evidence" value="ECO:0007669"/>
    <property type="project" value="InterPro"/>
</dbReference>
<dbReference type="SUPFAM" id="SSF54637">
    <property type="entry name" value="Thioesterase/thiol ester dehydrase-isomerase"/>
    <property type="match status" value="1"/>
</dbReference>
<gene>
    <name evidence="3" type="ORF">B0H63DRAFT_487049</name>
</gene>
<dbReference type="AlphaFoldDB" id="A0AAE0K6Q2"/>
<evidence type="ECO:0000256" key="1">
    <source>
        <dbReference type="ARBA" id="ARBA00008324"/>
    </source>
</evidence>
<dbReference type="InterPro" id="IPR006683">
    <property type="entry name" value="Thioestr_dom"/>
</dbReference>
<comment type="caution">
    <text evidence="3">The sequence shown here is derived from an EMBL/GenBank/DDBJ whole genome shotgun (WGS) entry which is preliminary data.</text>
</comment>
<evidence type="ECO:0000313" key="4">
    <source>
        <dbReference type="Proteomes" id="UP001285441"/>
    </source>
</evidence>
<dbReference type="EMBL" id="JAULSW010000009">
    <property type="protein sequence ID" value="KAK3370471.1"/>
    <property type="molecule type" value="Genomic_DNA"/>
</dbReference>
<proteinExistence type="inferred from homology"/>
<reference evidence="3" key="1">
    <citation type="journal article" date="2023" name="Mol. Phylogenet. Evol.">
        <title>Genome-scale phylogeny and comparative genomics of the fungal order Sordariales.</title>
        <authorList>
            <person name="Hensen N."/>
            <person name="Bonometti L."/>
            <person name="Westerberg I."/>
            <person name="Brannstrom I.O."/>
            <person name="Guillou S."/>
            <person name="Cros-Aarteil S."/>
            <person name="Calhoun S."/>
            <person name="Haridas S."/>
            <person name="Kuo A."/>
            <person name="Mondo S."/>
            <person name="Pangilinan J."/>
            <person name="Riley R."/>
            <person name="LaButti K."/>
            <person name="Andreopoulos B."/>
            <person name="Lipzen A."/>
            <person name="Chen C."/>
            <person name="Yan M."/>
            <person name="Daum C."/>
            <person name="Ng V."/>
            <person name="Clum A."/>
            <person name="Steindorff A."/>
            <person name="Ohm R.A."/>
            <person name="Martin F."/>
            <person name="Silar P."/>
            <person name="Natvig D.O."/>
            <person name="Lalanne C."/>
            <person name="Gautier V."/>
            <person name="Ament-Velasquez S.L."/>
            <person name="Kruys A."/>
            <person name="Hutchinson M.I."/>
            <person name="Powell A.J."/>
            <person name="Barry K."/>
            <person name="Miller A.N."/>
            <person name="Grigoriev I.V."/>
            <person name="Debuchy R."/>
            <person name="Gladieux P."/>
            <person name="Hiltunen Thoren M."/>
            <person name="Johannesson H."/>
        </authorList>
    </citation>
    <scope>NUCLEOTIDE SEQUENCE</scope>
    <source>
        <strain evidence="3">CBS 232.78</strain>
    </source>
</reference>
<organism evidence="3 4">
    <name type="scientific">Podospora didyma</name>
    <dbReference type="NCBI Taxonomy" id="330526"/>
    <lineage>
        <taxon>Eukaryota</taxon>
        <taxon>Fungi</taxon>
        <taxon>Dikarya</taxon>
        <taxon>Ascomycota</taxon>
        <taxon>Pezizomycotina</taxon>
        <taxon>Sordariomycetes</taxon>
        <taxon>Sordariomycetidae</taxon>
        <taxon>Sordariales</taxon>
        <taxon>Podosporaceae</taxon>
        <taxon>Podospora</taxon>
    </lineage>
</organism>
<comment type="similarity">
    <text evidence="1">Belongs to the thioesterase PaaI family.</text>
</comment>
<dbReference type="FunFam" id="3.10.129.10:FF:000033">
    <property type="entry name" value="acyl-coenzyme A thioesterase 13"/>
    <property type="match status" value="1"/>
</dbReference>
<name>A0AAE0K6Q2_9PEZI</name>
<protein>
    <submittedName>
        <fullName evidence="3">Thioesterase family protein</fullName>
    </submittedName>
</protein>
<dbReference type="InterPro" id="IPR039298">
    <property type="entry name" value="ACOT13"/>
</dbReference>
<dbReference type="PANTHER" id="PTHR21660:SF11">
    <property type="entry name" value="FAMILY PROTEIN, PUTATIVE (AFU_ORTHOLOGUE AFUA_4G04355)-RELATED"/>
    <property type="match status" value="1"/>
</dbReference>
<reference evidence="3" key="2">
    <citation type="submission" date="2023-06" db="EMBL/GenBank/DDBJ databases">
        <authorList>
            <consortium name="Lawrence Berkeley National Laboratory"/>
            <person name="Haridas S."/>
            <person name="Hensen N."/>
            <person name="Bonometti L."/>
            <person name="Westerberg I."/>
            <person name="Brannstrom I.O."/>
            <person name="Guillou S."/>
            <person name="Cros-Aarteil S."/>
            <person name="Calhoun S."/>
            <person name="Kuo A."/>
            <person name="Mondo S."/>
            <person name="Pangilinan J."/>
            <person name="Riley R."/>
            <person name="LaButti K."/>
            <person name="Andreopoulos B."/>
            <person name="Lipzen A."/>
            <person name="Chen C."/>
            <person name="Yanf M."/>
            <person name="Daum C."/>
            <person name="Ng V."/>
            <person name="Clum A."/>
            <person name="Steindorff A."/>
            <person name="Ohm R."/>
            <person name="Martin F."/>
            <person name="Silar P."/>
            <person name="Natvig D."/>
            <person name="Lalanne C."/>
            <person name="Gautier V."/>
            <person name="Ament-velasquez S.L."/>
            <person name="Kruys A."/>
            <person name="Hutchinson M.I."/>
            <person name="Powell A.J."/>
            <person name="Barry K."/>
            <person name="Miller A.N."/>
            <person name="Grigoriev I.V."/>
            <person name="Debuchy R."/>
            <person name="Gladieux P."/>
            <person name="Thoren M.H."/>
            <person name="Johannesson H."/>
        </authorList>
    </citation>
    <scope>NUCLEOTIDE SEQUENCE</scope>
    <source>
        <strain evidence="3">CBS 232.78</strain>
    </source>
</reference>
<dbReference type="Proteomes" id="UP001285441">
    <property type="component" value="Unassembled WGS sequence"/>
</dbReference>
<dbReference type="InterPro" id="IPR029069">
    <property type="entry name" value="HotDog_dom_sf"/>
</dbReference>
<keyword evidence="4" id="KW-1185">Reference proteome</keyword>
<dbReference type="PANTHER" id="PTHR21660">
    <property type="entry name" value="THIOESTERASE SUPERFAMILY MEMBER-RELATED"/>
    <property type="match status" value="1"/>
</dbReference>
<dbReference type="Pfam" id="PF03061">
    <property type="entry name" value="4HBT"/>
    <property type="match status" value="1"/>
</dbReference>
<accession>A0AAE0K6Q2</accession>
<feature type="domain" description="Thioesterase" evidence="2">
    <location>
        <begin position="80"/>
        <end position="149"/>
    </location>
</feature>
<dbReference type="Gene3D" id="3.10.129.10">
    <property type="entry name" value="Hotdog Thioesterase"/>
    <property type="match status" value="1"/>
</dbReference>
<dbReference type="CDD" id="cd03443">
    <property type="entry name" value="PaaI_thioesterase"/>
    <property type="match status" value="1"/>
</dbReference>
<evidence type="ECO:0000313" key="3">
    <source>
        <dbReference type="EMBL" id="KAK3370471.1"/>
    </source>
</evidence>
<evidence type="ECO:0000259" key="2">
    <source>
        <dbReference type="Pfam" id="PF03061"/>
    </source>
</evidence>
<sequence>MPEPTSSSTPIPPYKLPLAPPLSPSDPALLTHVQSVWDRIRPNSPIYSIFLSEIRIVSAARGRIVAELDLAPVHLNSKRILHGAVSGALCDWAGGMAIASMGLDQTGVSTDMHLSYISAAREGETLEIEAWVTRCGKSLGFTGFEIRKKIVKNDDDGKAGRKGGEVVATGSHTKYLNFFQEPPKKQNGEAKN</sequence>